<dbReference type="PANTHER" id="PTHR12435">
    <property type="match status" value="1"/>
</dbReference>
<evidence type="ECO:0000256" key="1">
    <source>
        <dbReference type="ARBA" id="ARBA00022741"/>
    </source>
</evidence>
<gene>
    <name evidence="4" type="ORF">BD410DRAFT_764427</name>
</gene>
<dbReference type="InterPro" id="IPR027417">
    <property type="entry name" value="P-loop_NTPase"/>
</dbReference>
<dbReference type="GO" id="GO:0005524">
    <property type="term" value="F:ATP binding"/>
    <property type="evidence" value="ECO:0007669"/>
    <property type="project" value="UniProtKB-KW"/>
</dbReference>
<sequence length="299" mass="33051">MALITISGFPSSGKSRRAGQLKTYLENRLQDPSYSGPQLKVIVISDHTLNIDRAVYGDGRQEKPARAALFTTMQRQMGKDAIVIVDAMNYIKGFRYQMYCAAREHSLRVCTVFVAATPDLSREWNAARDAQDAYPSEILENLIVRFEEPSSMVRWDSPLFTVDRTDDDVPGEQIWTAITSGVVKPPNAGTSKAAVAPTDALHTLEHTSAAMVTEIMSQQSANPGMGGVATLPLSDSLRPKITLPLRNITLSELQRMKRQFVTIHKKAITLGTTEKGSVDWSEASVADKFVTYMEENLKP</sequence>
<evidence type="ECO:0000313" key="5">
    <source>
        <dbReference type="Proteomes" id="UP000294933"/>
    </source>
</evidence>
<protein>
    <submittedName>
        <fullName evidence="4">Chromatin associated protein KTI12</fullName>
    </submittedName>
</protein>
<evidence type="ECO:0000256" key="3">
    <source>
        <dbReference type="ARBA" id="ARBA00025768"/>
    </source>
</evidence>
<dbReference type="Proteomes" id="UP000294933">
    <property type="component" value="Unassembled WGS sequence"/>
</dbReference>
<dbReference type="OrthoDB" id="9972657at2759"/>
<dbReference type="EMBL" id="ML170162">
    <property type="protein sequence ID" value="TDL26087.1"/>
    <property type="molecule type" value="Genomic_DNA"/>
</dbReference>
<evidence type="ECO:0000256" key="2">
    <source>
        <dbReference type="ARBA" id="ARBA00022840"/>
    </source>
</evidence>
<keyword evidence="5" id="KW-1185">Reference proteome</keyword>
<organism evidence="4 5">
    <name type="scientific">Rickenella mellea</name>
    <dbReference type="NCBI Taxonomy" id="50990"/>
    <lineage>
        <taxon>Eukaryota</taxon>
        <taxon>Fungi</taxon>
        <taxon>Dikarya</taxon>
        <taxon>Basidiomycota</taxon>
        <taxon>Agaricomycotina</taxon>
        <taxon>Agaricomycetes</taxon>
        <taxon>Hymenochaetales</taxon>
        <taxon>Rickenellaceae</taxon>
        <taxon>Rickenella</taxon>
    </lineage>
</organism>
<dbReference type="Gene3D" id="3.40.50.300">
    <property type="entry name" value="P-loop containing nucleotide triphosphate hydrolases"/>
    <property type="match status" value="1"/>
</dbReference>
<dbReference type="InterPro" id="IPR013641">
    <property type="entry name" value="KTI12/PSTK"/>
</dbReference>
<dbReference type="VEuPathDB" id="FungiDB:BD410DRAFT_764427"/>
<reference evidence="4 5" key="1">
    <citation type="submission" date="2018-06" db="EMBL/GenBank/DDBJ databases">
        <title>A transcriptomic atlas of mushroom development highlights an independent origin of complex multicellularity.</title>
        <authorList>
            <consortium name="DOE Joint Genome Institute"/>
            <person name="Krizsan K."/>
            <person name="Almasi E."/>
            <person name="Merenyi Z."/>
            <person name="Sahu N."/>
            <person name="Viragh M."/>
            <person name="Koszo T."/>
            <person name="Mondo S."/>
            <person name="Kiss B."/>
            <person name="Balint B."/>
            <person name="Kues U."/>
            <person name="Barry K."/>
            <person name="Hegedus J.C."/>
            <person name="Henrissat B."/>
            <person name="Johnson J."/>
            <person name="Lipzen A."/>
            <person name="Ohm R."/>
            <person name="Nagy I."/>
            <person name="Pangilinan J."/>
            <person name="Yan J."/>
            <person name="Xiong Y."/>
            <person name="Grigoriev I.V."/>
            <person name="Hibbett D.S."/>
            <person name="Nagy L.G."/>
        </authorList>
    </citation>
    <scope>NUCLEOTIDE SEQUENCE [LARGE SCALE GENOMIC DNA]</scope>
    <source>
        <strain evidence="4 5">SZMC22713</strain>
    </source>
</reference>
<comment type="similarity">
    <text evidence="3">Belongs to the KTI12 family.</text>
</comment>
<keyword evidence="1" id="KW-0547">Nucleotide-binding</keyword>
<dbReference type="SUPFAM" id="SSF52540">
    <property type="entry name" value="P-loop containing nucleoside triphosphate hydrolases"/>
    <property type="match status" value="1"/>
</dbReference>
<dbReference type="STRING" id="50990.A0A4Y7QEI1"/>
<proteinExistence type="inferred from homology"/>
<name>A0A4Y7QEI1_9AGAM</name>
<evidence type="ECO:0000313" key="4">
    <source>
        <dbReference type="EMBL" id="TDL26087.1"/>
    </source>
</evidence>
<dbReference type="Pfam" id="PF08433">
    <property type="entry name" value="KTI12"/>
    <property type="match status" value="1"/>
</dbReference>
<dbReference type="AlphaFoldDB" id="A0A4Y7QEI1"/>
<keyword evidence="2" id="KW-0067">ATP-binding</keyword>
<accession>A0A4Y7QEI1</accession>